<reference evidence="1 2" key="2">
    <citation type="journal article" date="2022" name="Mol. Ecol. Resour.">
        <title>The genomes of chicory, endive, great burdock and yacon provide insights into Asteraceae paleo-polyploidization history and plant inulin production.</title>
        <authorList>
            <person name="Fan W."/>
            <person name="Wang S."/>
            <person name="Wang H."/>
            <person name="Wang A."/>
            <person name="Jiang F."/>
            <person name="Liu H."/>
            <person name="Zhao H."/>
            <person name="Xu D."/>
            <person name="Zhang Y."/>
        </authorList>
    </citation>
    <scope>NUCLEOTIDE SEQUENCE [LARGE SCALE GENOMIC DNA]</scope>
    <source>
        <strain evidence="2">cv. Yunnan</strain>
        <tissue evidence="1">Leaves</tissue>
    </source>
</reference>
<accession>A0ACB8YSD6</accession>
<evidence type="ECO:0000313" key="1">
    <source>
        <dbReference type="EMBL" id="KAI3688371.1"/>
    </source>
</evidence>
<gene>
    <name evidence="1" type="ORF">L1987_82083</name>
</gene>
<comment type="caution">
    <text evidence="1">The sequence shown here is derived from an EMBL/GenBank/DDBJ whole genome shotgun (WGS) entry which is preliminary data.</text>
</comment>
<sequence length="299" mass="33917">MSANIPFEIQVEIIKRVVPVKSLIRFRSVSKQWKSVIDSSEFITDHSVNQTKPHHLLVSSHGLVCLYGFAPDIAPRNKSIVVWNPSIRKSVCIVLPYKYDVGGFGVCPKTSDPTIVMITCPSRIHAVDWKAEVFTLSSRAWRSISMNLHMPLKSIEFRYNQFGEIDLPDSLAHLRNLYISKLKESLAVLRYDGYEEVCDVLMITKNGDMKSSFAKLFNVSFEACYACIINNITGFRKNGEPIREHRRDGFRLTALEAYEPSTKLSTDLGVYVTSDSPCMMTTSYTESLLLLHHSDSIIR</sequence>
<dbReference type="EMBL" id="CM042044">
    <property type="protein sequence ID" value="KAI3688371.1"/>
    <property type="molecule type" value="Genomic_DNA"/>
</dbReference>
<reference evidence="2" key="1">
    <citation type="journal article" date="2022" name="Mol. Ecol. Resour.">
        <title>The genomes of chicory, endive, great burdock and yacon provide insights into Asteraceae palaeo-polyploidization history and plant inulin production.</title>
        <authorList>
            <person name="Fan W."/>
            <person name="Wang S."/>
            <person name="Wang H."/>
            <person name="Wang A."/>
            <person name="Jiang F."/>
            <person name="Liu H."/>
            <person name="Zhao H."/>
            <person name="Xu D."/>
            <person name="Zhang Y."/>
        </authorList>
    </citation>
    <scope>NUCLEOTIDE SEQUENCE [LARGE SCALE GENOMIC DNA]</scope>
    <source>
        <strain evidence="2">cv. Yunnan</strain>
    </source>
</reference>
<keyword evidence="2" id="KW-1185">Reference proteome</keyword>
<organism evidence="1 2">
    <name type="scientific">Smallanthus sonchifolius</name>
    <dbReference type="NCBI Taxonomy" id="185202"/>
    <lineage>
        <taxon>Eukaryota</taxon>
        <taxon>Viridiplantae</taxon>
        <taxon>Streptophyta</taxon>
        <taxon>Embryophyta</taxon>
        <taxon>Tracheophyta</taxon>
        <taxon>Spermatophyta</taxon>
        <taxon>Magnoliopsida</taxon>
        <taxon>eudicotyledons</taxon>
        <taxon>Gunneridae</taxon>
        <taxon>Pentapetalae</taxon>
        <taxon>asterids</taxon>
        <taxon>campanulids</taxon>
        <taxon>Asterales</taxon>
        <taxon>Asteraceae</taxon>
        <taxon>Asteroideae</taxon>
        <taxon>Heliantheae alliance</taxon>
        <taxon>Millerieae</taxon>
        <taxon>Smallanthus</taxon>
    </lineage>
</organism>
<evidence type="ECO:0000313" key="2">
    <source>
        <dbReference type="Proteomes" id="UP001056120"/>
    </source>
</evidence>
<proteinExistence type="predicted"/>
<protein>
    <submittedName>
        <fullName evidence="1">Uncharacterized protein</fullName>
    </submittedName>
</protein>
<name>A0ACB8YSD6_9ASTR</name>
<dbReference type="Proteomes" id="UP001056120">
    <property type="component" value="Linkage Group LG27"/>
</dbReference>